<gene>
    <name evidence="1" type="ORF">GCM10016272_12190</name>
</gene>
<organism evidence="1 2">
    <name type="scientific">Psychrobacter glaciei</name>
    <dbReference type="NCBI Taxonomy" id="619771"/>
    <lineage>
        <taxon>Bacteria</taxon>
        <taxon>Pseudomonadati</taxon>
        <taxon>Pseudomonadota</taxon>
        <taxon>Gammaproteobacteria</taxon>
        <taxon>Moraxellales</taxon>
        <taxon>Moraxellaceae</taxon>
        <taxon>Psychrobacter</taxon>
    </lineage>
</organism>
<dbReference type="RefSeq" id="WP_189583210.1">
    <property type="nucleotide sequence ID" value="NZ_BMZR01000002.1"/>
</dbReference>
<comment type="caution">
    <text evidence="1">The sequence shown here is derived from an EMBL/GenBank/DDBJ whole genome shotgun (WGS) entry which is preliminary data.</text>
</comment>
<dbReference type="EMBL" id="BMZR01000002">
    <property type="protein sequence ID" value="GHD30908.1"/>
    <property type="molecule type" value="Genomic_DNA"/>
</dbReference>
<evidence type="ECO:0000313" key="2">
    <source>
        <dbReference type="Proteomes" id="UP000610203"/>
    </source>
</evidence>
<accession>A0ABQ3GPM5</accession>
<keyword evidence="2" id="KW-1185">Reference proteome</keyword>
<name>A0ABQ3GPM5_9GAMM</name>
<proteinExistence type="predicted"/>
<protein>
    <submittedName>
        <fullName evidence="1">Uncharacterized protein</fullName>
    </submittedName>
</protein>
<dbReference type="Proteomes" id="UP000610203">
    <property type="component" value="Unassembled WGS sequence"/>
</dbReference>
<sequence>MFNKPKKFLALLLIGLLTITILLFLNHKVYQPPVLGKLKLRYISSENYQLIYKGEKIAGKVTAVDSWYVHEPYVYGSTTNFETSTGDDIVYFFINVCSGNSFETENFIKFKSYLDSKQIPENKRNWMSGDNAIDIKRAEYSSNIDCNEY</sequence>
<reference evidence="2" key="1">
    <citation type="journal article" date="2019" name="Int. J. Syst. Evol. Microbiol.">
        <title>The Global Catalogue of Microorganisms (GCM) 10K type strain sequencing project: providing services to taxonomists for standard genome sequencing and annotation.</title>
        <authorList>
            <consortium name="The Broad Institute Genomics Platform"/>
            <consortium name="The Broad Institute Genome Sequencing Center for Infectious Disease"/>
            <person name="Wu L."/>
            <person name="Ma J."/>
        </authorList>
    </citation>
    <scope>NUCLEOTIDE SEQUENCE [LARGE SCALE GENOMIC DNA]</scope>
    <source>
        <strain evidence="2">KCTC 42280</strain>
    </source>
</reference>
<evidence type="ECO:0000313" key="1">
    <source>
        <dbReference type="EMBL" id="GHD30908.1"/>
    </source>
</evidence>